<dbReference type="GO" id="GO:0009253">
    <property type="term" value="P:peptidoglycan catabolic process"/>
    <property type="evidence" value="ECO:0007669"/>
    <property type="project" value="InterPro"/>
</dbReference>
<dbReference type="InterPro" id="IPR017853">
    <property type="entry name" value="GH"/>
</dbReference>
<name>A0A2D0MXY1_FLAN2</name>
<dbReference type="SUPFAM" id="SSF51445">
    <property type="entry name" value="(Trans)glycosidases"/>
    <property type="match status" value="1"/>
</dbReference>
<dbReference type="PROSITE" id="PS51257">
    <property type="entry name" value="PROKAR_LIPOPROTEIN"/>
    <property type="match status" value="1"/>
</dbReference>
<dbReference type="InterPro" id="IPR002053">
    <property type="entry name" value="Glyco_hydro_25"/>
</dbReference>
<keyword evidence="2" id="KW-0378">Hydrolase</keyword>
<dbReference type="GO" id="GO:0016052">
    <property type="term" value="P:carbohydrate catabolic process"/>
    <property type="evidence" value="ECO:0007669"/>
    <property type="project" value="TreeGrafter"/>
</dbReference>
<evidence type="ECO:0000256" key="1">
    <source>
        <dbReference type="ARBA" id="ARBA00010646"/>
    </source>
</evidence>
<proteinExistence type="inferred from homology"/>
<evidence type="ECO:0000313" key="5">
    <source>
        <dbReference type="Proteomes" id="UP000223913"/>
    </source>
</evidence>
<keyword evidence="5" id="KW-1185">Reference proteome</keyword>
<gene>
    <name evidence="4" type="ORF">CRP01_39035</name>
</gene>
<dbReference type="GO" id="GO:0003796">
    <property type="term" value="F:lysozyme activity"/>
    <property type="evidence" value="ECO:0007669"/>
    <property type="project" value="InterPro"/>
</dbReference>
<dbReference type="OrthoDB" id="9798192at2"/>
<dbReference type="GO" id="GO:0016998">
    <property type="term" value="P:cell wall macromolecule catabolic process"/>
    <property type="evidence" value="ECO:0007669"/>
    <property type="project" value="InterPro"/>
</dbReference>
<dbReference type="AlphaFoldDB" id="A0A2D0MXY1"/>
<keyword evidence="3" id="KW-0326">Glycosidase</keyword>
<comment type="caution">
    <text evidence="4">The sequence shown here is derived from an EMBL/GenBank/DDBJ whole genome shotgun (WGS) entry which is preliminary data.</text>
</comment>
<evidence type="ECO:0000256" key="2">
    <source>
        <dbReference type="ARBA" id="ARBA00022801"/>
    </source>
</evidence>
<dbReference type="Pfam" id="PF01183">
    <property type="entry name" value="Glyco_hydro_25"/>
    <property type="match status" value="1"/>
</dbReference>
<dbReference type="EMBL" id="PDUD01000064">
    <property type="protein sequence ID" value="PHN01077.1"/>
    <property type="molecule type" value="Genomic_DNA"/>
</dbReference>
<dbReference type="InterPro" id="IPR018077">
    <property type="entry name" value="Glyco_hydro_fam25_subgr"/>
</dbReference>
<dbReference type="PROSITE" id="PS51904">
    <property type="entry name" value="GLYCOSYL_HYDROL_F25_2"/>
    <property type="match status" value="1"/>
</dbReference>
<dbReference type="PANTHER" id="PTHR34135:SF2">
    <property type="entry name" value="LYSOZYME"/>
    <property type="match status" value="1"/>
</dbReference>
<evidence type="ECO:0000313" key="4">
    <source>
        <dbReference type="EMBL" id="PHN01077.1"/>
    </source>
</evidence>
<accession>A0A2D0MXY1</accession>
<comment type="similarity">
    <text evidence="1">Belongs to the glycosyl hydrolase 25 family.</text>
</comment>
<reference evidence="4 5" key="1">
    <citation type="submission" date="2017-10" db="EMBL/GenBank/DDBJ databases">
        <title>The draft genome sequence of Lewinella nigricans NBRC 102662.</title>
        <authorList>
            <person name="Wang K."/>
        </authorList>
    </citation>
    <scope>NUCLEOTIDE SEQUENCE [LARGE SCALE GENOMIC DNA]</scope>
    <source>
        <strain evidence="4 5">NBRC 102662</strain>
    </source>
</reference>
<dbReference type="PANTHER" id="PTHR34135">
    <property type="entry name" value="LYSOZYME"/>
    <property type="match status" value="1"/>
</dbReference>
<organism evidence="4 5">
    <name type="scientific">Flavilitoribacter nigricans (strain ATCC 23147 / DSM 23189 / NBRC 102662 / NCIMB 1420 / SS-2)</name>
    <name type="common">Lewinella nigricans</name>
    <dbReference type="NCBI Taxonomy" id="1122177"/>
    <lineage>
        <taxon>Bacteria</taxon>
        <taxon>Pseudomonadati</taxon>
        <taxon>Bacteroidota</taxon>
        <taxon>Saprospiria</taxon>
        <taxon>Saprospirales</taxon>
        <taxon>Lewinellaceae</taxon>
        <taxon>Flavilitoribacter</taxon>
    </lineage>
</organism>
<dbReference type="RefSeq" id="WP_099155535.1">
    <property type="nucleotide sequence ID" value="NZ_PDUD01000064.1"/>
</dbReference>
<evidence type="ECO:0000256" key="3">
    <source>
        <dbReference type="ARBA" id="ARBA00023295"/>
    </source>
</evidence>
<sequence length="243" mass="28513">MKRYILSISILILGLYSCQYETHRLNNFAVHGLDVSHYQSKITWDTVAQQSIHFAFVKATEGEFYVDSLFCHNWSEIQRVGMKRGAYHFFRPTLTAETQFANFARMVQLQPGDMPPVLDVEVIDDASKVELITKVRTWLYLAEIRYRIKPILYSNQKFYNRYLAGHFDDYPVWIARYNTQQPDLAYERAWHFWQYGNRGRVKGVEGFVDFNVFEGTLADLEKMCWTPAHALLAPPMTEDVAMR</sequence>
<dbReference type="Gene3D" id="3.20.20.80">
    <property type="entry name" value="Glycosidases"/>
    <property type="match status" value="1"/>
</dbReference>
<dbReference type="SMART" id="SM00641">
    <property type="entry name" value="Glyco_25"/>
    <property type="match status" value="1"/>
</dbReference>
<protein>
    <submittedName>
        <fullName evidence="4">Lysozyme</fullName>
    </submittedName>
</protein>
<dbReference type="Proteomes" id="UP000223913">
    <property type="component" value="Unassembled WGS sequence"/>
</dbReference>